<dbReference type="RefSeq" id="WP_141785625.1">
    <property type="nucleotide sequence ID" value="NZ_BAAAIK010000011.1"/>
</dbReference>
<feature type="transmembrane region" description="Helical" evidence="1">
    <location>
        <begin position="30"/>
        <end position="47"/>
    </location>
</feature>
<feature type="transmembrane region" description="Helical" evidence="1">
    <location>
        <begin position="185"/>
        <end position="214"/>
    </location>
</feature>
<feature type="transmembrane region" description="Helical" evidence="1">
    <location>
        <begin position="310"/>
        <end position="329"/>
    </location>
</feature>
<keyword evidence="3" id="KW-1185">Reference proteome</keyword>
<evidence type="ECO:0000313" key="3">
    <source>
        <dbReference type="Proteomes" id="UP000319516"/>
    </source>
</evidence>
<reference evidence="2 3" key="1">
    <citation type="submission" date="2019-06" db="EMBL/GenBank/DDBJ databases">
        <title>Sequencing the genomes of 1000 actinobacteria strains.</title>
        <authorList>
            <person name="Klenk H.-P."/>
        </authorList>
    </citation>
    <scope>NUCLEOTIDE SEQUENCE [LARGE SCALE GENOMIC DNA]</scope>
    <source>
        <strain evidence="2 3">DSM 12335</strain>
    </source>
</reference>
<evidence type="ECO:0000313" key="2">
    <source>
        <dbReference type="EMBL" id="TQL51656.1"/>
    </source>
</evidence>
<feature type="transmembrane region" description="Helical" evidence="1">
    <location>
        <begin position="131"/>
        <end position="149"/>
    </location>
</feature>
<accession>A0A542YU97</accession>
<evidence type="ECO:0008006" key="4">
    <source>
        <dbReference type="Google" id="ProtNLM"/>
    </source>
</evidence>
<name>A0A542YU97_9MICO</name>
<dbReference type="Proteomes" id="UP000319516">
    <property type="component" value="Unassembled WGS sequence"/>
</dbReference>
<dbReference type="EMBL" id="VFOP01000001">
    <property type="protein sequence ID" value="TQL51656.1"/>
    <property type="molecule type" value="Genomic_DNA"/>
</dbReference>
<feature type="transmembrane region" description="Helical" evidence="1">
    <location>
        <begin position="98"/>
        <end position="119"/>
    </location>
</feature>
<feature type="transmembrane region" description="Helical" evidence="1">
    <location>
        <begin position="275"/>
        <end position="295"/>
    </location>
</feature>
<dbReference type="AlphaFoldDB" id="A0A542YU97"/>
<feature type="transmembrane region" description="Helical" evidence="1">
    <location>
        <begin position="155"/>
        <end position="173"/>
    </location>
</feature>
<sequence length="635" mass="69477">MSTTQVTGSDRPVAADPGDTHWLLRNPIRTGFLLILGISLAVRYNVLRDSYFLTDDFMLQSRAMESPLGWEYLTRVHTGHFEPIGFGFMWLLGHLAPWNWTVAMVSMLAAQALVAVLVWRMLVELFRRRALILVPFAFYCLTPLTMPAFSWLSAAIIWLPLTAALAGGVRSHARYLRTGRRADAAWAVGWYVVGLASFEKIAIYLPFIAVLTFALSPTSRATLRDLWALFRRTWLVWAGYLVASLAYLVVYLDGAARADSSADMIAPTQQQLGDFVYLSLFRTMIPGALGGPWSWYSEGAAGAIVNSPRAFDWACWIVALAVVAVSLSLRRRIGRTWLALLVYVAGSLATLTVGRLALLGPAAALETRYLADAVVPLVITVGMCLMPLRFEADPWLPQARLLVDAVTPTVLARAGVVAGTVWVVLALHSANGYAVYSAVKPHQQFVETTRTSLAELPEDAQIFDMHVPVNVLHPLFGDYDYVSRFLAPISTPEQREEMYTRESYTNPYLLTPEGTFVPMAVQGFPSREPLEGLCGWQPEDGRAAVPLTEEAYAWHWAVRVGFLSGGETTGTIVLGDARQEVTFPEGLGGVTVSMVGGGTEVVIEDLDPDVNICFGDAQVGNPVPDPNAPPPGDDG</sequence>
<dbReference type="OrthoDB" id="3778510at2"/>
<keyword evidence="1" id="KW-1133">Transmembrane helix</keyword>
<organism evidence="2 3">
    <name type="scientific">Ornithinicoccus hortensis</name>
    <dbReference type="NCBI Taxonomy" id="82346"/>
    <lineage>
        <taxon>Bacteria</taxon>
        <taxon>Bacillati</taxon>
        <taxon>Actinomycetota</taxon>
        <taxon>Actinomycetes</taxon>
        <taxon>Micrococcales</taxon>
        <taxon>Intrasporangiaceae</taxon>
        <taxon>Ornithinicoccus</taxon>
    </lineage>
</organism>
<keyword evidence="1" id="KW-0812">Transmembrane</keyword>
<comment type="caution">
    <text evidence="2">The sequence shown here is derived from an EMBL/GenBank/DDBJ whole genome shotgun (WGS) entry which is preliminary data.</text>
</comment>
<gene>
    <name evidence="2" type="ORF">FB467_2807</name>
</gene>
<feature type="transmembrane region" description="Helical" evidence="1">
    <location>
        <begin position="336"/>
        <end position="357"/>
    </location>
</feature>
<feature type="transmembrane region" description="Helical" evidence="1">
    <location>
        <begin position="234"/>
        <end position="254"/>
    </location>
</feature>
<evidence type="ECO:0000256" key="1">
    <source>
        <dbReference type="SAM" id="Phobius"/>
    </source>
</evidence>
<proteinExistence type="predicted"/>
<keyword evidence="1" id="KW-0472">Membrane</keyword>
<protein>
    <recommendedName>
        <fullName evidence="4">4-amino-4-deoxy-L-arabinose transferase-like glycosyltransferase</fullName>
    </recommendedName>
</protein>